<dbReference type="RefSeq" id="WP_249245455.1">
    <property type="nucleotide sequence ID" value="NZ_JAKPBZ010000113.1"/>
</dbReference>
<proteinExistence type="predicted"/>
<protein>
    <submittedName>
        <fullName evidence="2">IdsF</fullName>
    </submittedName>
</protein>
<reference evidence="2 3" key="1">
    <citation type="submission" date="2022-02" db="EMBL/GenBank/DDBJ databases">
        <title>Description of Brenneria tiliae sp. nov. isolated from symptomatic Tilia x moltkei and Tilia x europaea trees in the UK.</title>
        <authorList>
            <person name="Kile H."/>
        </authorList>
    </citation>
    <scope>NUCLEOTIDE SEQUENCE [LARGE SCALE GENOMIC DNA]</scope>
    <source>
        <strain evidence="2 3">MC1SB4.1</strain>
    </source>
</reference>
<dbReference type="Proteomes" id="UP001203069">
    <property type="component" value="Unassembled WGS sequence"/>
</dbReference>
<comment type="caution">
    <text evidence="2">The sequence shown here is derived from an EMBL/GenBank/DDBJ whole genome shotgun (WGS) entry which is preliminary data.</text>
</comment>
<feature type="transmembrane region" description="Helical" evidence="1">
    <location>
        <begin position="12"/>
        <end position="30"/>
    </location>
</feature>
<sequence>MKSWKRKVKNIILIFFKTVFVMFFMTFFSVKAKEMINAKYLFSFNSYKSSCILRVNDFPAVDTSNAKQGTIAAGFNLTSFLENGANDIELLMGPQDHKDPNTLFSDSSCQVIISKEMETASAEIATFKLSVNDKGKITASGSTNHTNGMFGTEVLEGYTKSEKDYGLYKLRSNVMLKDLPRWSWVNAIPVTDQDLLKIRKAYADIWLMMKNRDIEEIKKITQISNQEMAFAESSTTGMVFISSDFPQHVLNKKITPLPIEWDKYKLITYRGGRLFRLGVGYFQNSPLRFIDSDGEIVFAYNPYFSIIDGKVTLVR</sequence>
<keyword evidence="1" id="KW-0472">Membrane</keyword>
<keyword evidence="1" id="KW-1133">Transmembrane helix</keyword>
<evidence type="ECO:0000313" key="2">
    <source>
        <dbReference type="EMBL" id="MCL2894252.1"/>
    </source>
</evidence>
<accession>A0ABT0MWW3</accession>
<evidence type="ECO:0000313" key="3">
    <source>
        <dbReference type="Proteomes" id="UP001203069"/>
    </source>
</evidence>
<dbReference type="EMBL" id="JAKPBZ010000113">
    <property type="protein sequence ID" value="MCL2894252.1"/>
    <property type="molecule type" value="Genomic_DNA"/>
</dbReference>
<keyword evidence="3" id="KW-1185">Reference proteome</keyword>
<name>A0ABT0MWW3_9GAMM</name>
<gene>
    <name evidence="2" type="ORF">MFP26_16290</name>
</gene>
<evidence type="ECO:0000256" key="1">
    <source>
        <dbReference type="SAM" id="Phobius"/>
    </source>
</evidence>
<organism evidence="2 3">
    <name type="scientific">Brenneria tiliae</name>
    <dbReference type="NCBI Taxonomy" id="2914984"/>
    <lineage>
        <taxon>Bacteria</taxon>
        <taxon>Pseudomonadati</taxon>
        <taxon>Pseudomonadota</taxon>
        <taxon>Gammaproteobacteria</taxon>
        <taxon>Enterobacterales</taxon>
        <taxon>Pectobacteriaceae</taxon>
        <taxon>Brenneria</taxon>
    </lineage>
</organism>
<keyword evidence="1" id="KW-0812">Transmembrane</keyword>